<evidence type="ECO:0000313" key="3">
    <source>
        <dbReference type="Proteomes" id="UP001155241"/>
    </source>
</evidence>
<dbReference type="Proteomes" id="UP001155241">
    <property type="component" value="Unassembled WGS sequence"/>
</dbReference>
<dbReference type="EMBL" id="JAMXLR010000015">
    <property type="protein sequence ID" value="MCO6042928.1"/>
    <property type="molecule type" value="Genomic_DNA"/>
</dbReference>
<proteinExistence type="predicted"/>
<keyword evidence="3" id="KW-1185">Reference proteome</keyword>
<reference evidence="2" key="1">
    <citation type="submission" date="2022-06" db="EMBL/GenBank/DDBJ databases">
        <title>Aeoliella straminimaris, a novel planctomycete from sediments.</title>
        <authorList>
            <person name="Vitorino I.R."/>
            <person name="Lage O.M."/>
        </authorList>
    </citation>
    <scope>NUCLEOTIDE SEQUENCE</scope>
    <source>
        <strain evidence="2">ICT_H6.2</strain>
    </source>
</reference>
<protein>
    <submittedName>
        <fullName evidence="2">DUF2961 domain-containing protein</fullName>
    </submittedName>
</protein>
<evidence type="ECO:0000256" key="1">
    <source>
        <dbReference type="SAM" id="SignalP"/>
    </source>
</evidence>
<keyword evidence="1" id="KW-0732">Signal</keyword>
<dbReference type="AlphaFoldDB" id="A0A9X2JFY3"/>
<gene>
    <name evidence="2" type="ORF">NG895_03310</name>
</gene>
<dbReference type="RefSeq" id="WP_252851028.1">
    <property type="nucleotide sequence ID" value="NZ_JAMXLR010000015.1"/>
</dbReference>
<comment type="caution">
    <text evidence="2">The sequence shown here is derived from an EMBL/GenBank/DDBJ whole genome shotgun (WGS) entry which is preliminary data.</text>
</comment>
<organism evidence="2 3">
    <name type="scientific">Aeoliella straminimaris</name>
    <dbReference type="NCBI Taxonomy" id="2954799"/>
    <lineage>
        <taxon>Bacteria</taxon>
        <taxon>Pseudomonadati</taxon>
        <taxon>Planctomycetota</taxon>
        <taxon>Planctomycetia</taxon>
        <taxon>Pirellulales</taxon>
        <taxon>Lacipirellulaceae</taxon>
        <taxon>Aeoliella</taxon>
    </lineage>
</organism>
<dbReference type="Gene3D" id="2.60.120.1390">
    <property type="match status" value="1"/>
</dbReference>
<name>A0A9X2JFY3_9BACT</name>
<evidence type="ECO:0000313" key="2">
    <source>
        <dbReference type="EMBL" id="MCO6042928.1"/>
    </source>
</evidence>
<feature type="signal peptide" evidence="1">
    <location>
        <begin position="1"/>
        <end position="23"/>
    </location>
</feature>
<feature type="chain" id="PRO_5040799228" evidence="1">
    <location>
        <begin position="24"/>
        <end position="734"/>
    </location>
</feature>
<sequence>MKPRFLLLAFVLAMLFPSHPVQAQLEQSDEPPVIPVGLDAYRMWDRLPQHRIGARAYMRSTYDREGNNRSADSSHYLYQESDDFNAALDITGPGVVYFKRTNHWHGSPWHYEVDGQDTIVKETATADPVNAKRDLQQTTFIPQELFPEPLVWTWSTTKGADLMWVPLPFEETFRFGYGRTFYGTGYYIFHRYAPGIENLSQPIHSWSKSPPASDVLDLIDRSGTDIAPQGDGVETIERNGLKLKRNQWTTLAEIDGPGNIRALKFTVPRSEAMDFGKARLRITWDDRWHASVDAPVDLFFGTGLIHNDNGREYLVRGFPLSIRYDGDQVHLDCYWPMPFFKNAKLEIQPRGELEETEVDCQVRVTPLEGPANHHTYFHATYSDHPHPVVGQDITFLDTTQVEGGGDWSGNFVGMSWIFSRDGNLTTLEGDPRLLFDDSQTPQGWGTGTEEWGGGGDYWGGENMTLPFAGHPVGKRKNRIQTEHDLVNSAYRFLIADHFPFGKNAKINLEHGAVNLHDQHYSGVVYWYGIDQPTLVLTDHFAACDEKIEVPEHEYQSPTASEPYTLVSRYEWGPDHRGARMHFPAQQDQVRTMNGTSTFKMRLDPENHGALLRRKFDYQYPNQQARVSVRPATGGEWQEVGIWRTAGSNTCVYSYPREAGELGAAEHRVVTSNRRWREAEFLLPEKLTRGLDRIEIRIEHLPDNRELYPGHPFPEPSLWSESRYWLYSYRVPQLP</sequence>
<dbReference type="InterPro" id="IPR021345">
    <property type="entry name" value="DUF2961"/>
</dbReference>
<accession>A0A9X2JFY3</accession>
<dbReference type="Pfam" id="PF11175">
    <property type="entry name" value="DUF2961"/>
    <property type="match status" value="1"/>
</dbReference>